<dbReference type="RefSeq" id="WP_353862435.1">
    <property type="nucleotide sequence ID" value="NZ_CP088295.1"/>
</dbReference>
<dbReference type="PANTHER" id="PTHR22602">
    <property type="entry name" value="TRANSFERASE CAF17, MITOCHONDRIAL-RELATED"/>
    <property type="match status" value="1"/>
</dbReference>
<keyword evidence="5" id="KW-1185">Reference proteome</keyword>
<feature type="domain" description="Aminomethyltransferase C-terminal" evidence="3">
    <location>
        <begin position="247"/>
        <end position="316"/>
    </location>
</feature>
<keyword evidence="1" id="KW-0809">Transit peptide</keyword>
<dbReference type="PANTHER" id="PTHR22602:SF0">
    <property type="entry name" value="TRANSFERASE CAF17, MITOCHONDRIAL-RELATED"/>
    <property type="match status" value="1"/>
</dbReference>
<evidence type="ECO:0000256" key="1">
    <source>
        <dbReference type="ARBA" id="ARBA00022946"/>
    </source>
</evidence>
<dbReference type="PIRSF" id="PIRSF006487">
    <property type="entry name" value="GcvT"/>
    <property type="match status" value="1"/>
</dbReference>
<dbReference type="NCBIfam" id="TIGR03317">
    <property type="entry name" value="ygfZ_signature"/>
    <property type="match status" value="1"/>
</dbReference>
<dbReference type="InterPro" id="IPR017703">
    <property type="entry name" value="YgfZ/GCV_T_CS"/>
</dbReference>
<dbReference type="Pfam" id="PF01571">
    <property type="entry name" value="GCV_T"/>
    <property type="match status" value="1"/>
</dbReference>
<feature type="domain" description="GCVT N-terminal" evidence="2">
    <location>
        <begin position="6"/>
        <end position="226"/>
    </location>
</feature>
<gene>
    <name evidence="4" type="ORF">LRS13_14300</name>
</gene>
<proteinExistence type="predicted"/>
<reference evidence="5" key="1">
    <citation type="submission" date="2021-11" db="EMBL/GenBank/DDBJ databases">
        <title>Cultivation dependent microbiological survey of springs from the worlds oldest radium mine currently devoted to the extraction of radon-saturated water.</title>
        <authorList>
            <person name="Kapinusova G."/>
            <person name="Smrhova T."/>
            <person name="Strejcek M."/>
            <person name="Suman J."/>
            <person name="Jani K."/>
            <person name="Pajer P."/>
            <person name="Uhlik O."/>
        </authorList>
    </citation>
    <scope>NUCLEOTIDE SEQUENCE [LARGE SCALE GENOMIC DNA]</scope>
    <source>
        <strain evidence="5">J379</strain>
    </source>
</reference>
<dbReference type="Gene3D" id="3.30.1360.120">
    <property type="entry name" value="Probable tRNA modification gtpase trme, domain 1"/>
    <property type="match status" value="1"/>
</dbReference>
<accession>A0ABY5PBR8</accession>
<dbReference type="InterPro" id="IPR027266">
    <property type="entry name" value="TrmE/GcvT-like"/>
</dbReference>
<name>A0ABY5PBR8_9ACTN</name>
<protein>
    <submittedName>
        <fullName evidence="4">Folate-binding protein</fullName>
    </submittedName>
</protein>
<dbReference type="Proteomes" id="UP001058860">
    <property type="component" value="Chromosome"/>
</dbReference>
<dbReference type="EMBL" id="CP088295">
    <property type="protein sequence ID" value="UUY01895.1"/>
    <property type="molecule type" value="Genomic_DNA"/>
</dbReference>
<dbReference type="InterPro" id="IPR013977">
    <property type="entry name" value="GcvT_C"/>
</dbReference>
<evidence type="ECO:0000313" key="4">
    <source>
        <dbReference type="EMBL" id="UUY01895.1"/>
    </source>
</evidence>
<dbReference type="Pfam" id="PF08669">
    <property type="entry name" value="GCV_T_C"/>
    <property type="match status" value="1"/>
</dbReference>
<dbReference type="SUPFAM" id="SSF103025">
    <property type="entry name" value="Folate-binding domain"/>
    <property type="match status" value="1"/>
</dbReference>
<evidence type="ECO:0000259" key="2">
    <source>
        <dbReference type="Pfam" id="PF01571"/>
    </source>
</evidence>
<organism evidence="4 5">
    <name type="scientific">Svornostia abyssi</name>
    <dbReference type="NCBI Taxonomy" id="2898438"/>
    <lineage>
        <taxon>Bacteria</taxon>
        <taxon>Bacillati</taxon>
        <taxon>Actinomycetota</taxon>
        <taxon>Thermoleophilia</taxon>
        <taxon>Solirubrobacterales</taxon>
        <taxon>Baekduiaceae</taxon>
        <taxon>Svornostia</taxon>
    </lineage>
</organism>
<evidence type="ECO:0000259" key="3">
    <source>
        <dbReference type="Pfam" id="PF08669"/>
    </source>
</evidence>
<dbReference type="InterPro" id="IPR029043">
    <property type="entry name" value="GcvT/YgfZ_C"/>
</dbReference>
<dbReference type="SUPFAM" id="SSF101790">
    <property type="entry name" value="Aminomethyltransferase beta-barrel domain"/>
    <property type="match status" value="1"/>
</dbReference>
<dbReference type="InterPro" id="IPR006222">
    <property type="entry name" value="GCVT_N"/>
</dbReference>
<dbReference type="InterPro" id="IPR045179">
    <property type="entry name" value="YgfZ/GcvT"/>
</dbReference>
<evidence type="ECO:0000313" key="5">
    <source>
        <dbReference type="Proteomes" id="UP001058860"/>
    </source>
</evidence>
<sequence>MAAIDQIIDGYRAITQYAAVVDRSDRGKLALTGAGAKEFLAGQVTNDILGLEPGRGCYAALLTHKGKMRADLRVLDAGDELLLDTERTALQAVFDTIRTFKLGYDVELHKRTLQRALLSVAGPDARRVTGADRAGLGTDEHDHVAATLGDRDVRLIATDLGVDVLAPAEDRDAVHAALVAAGAAPVGEEIAEIVRVEHGRPRYGLDLDESVIPQEAALNERAVSFTKGCYVGQETVARLFYKGKPNRHLRGLKLSAPIVTGATLRLGEKEVGRLASSVVSPVHGPIGLAIVRREAEPGAVLEIEGGGTATVVDLPFTP</sequence>